<evidence type="ECO:0000256" key="9">
    <source>
        <dbReference type="ARBA" id="ARBA00023211"/>
    </source>
</evidence>
<evidence type="ECO:0000256" key="8">
    <source>
        <dbReference type="ARBA" id="ARBA00023136"/>
    </source>
</evidence>
<dbReference type="HAMAP" id="MF_00575">
    <property type="entry name" value="LpxH"/>
    <property type="match status" value="1"/>
</dbReference>
<keyword evidence="4 10" id="KW-0441">Lipid A biosynthesis</keyword>
<feature type="binding site" evidence="10">
    <location>
        <position position="217"/>
    </location>
    <ligand>
        <name>substrate</name>
    </ligand>
</feature>
<dbReference type="EC" id="3.6.1.54" evidence="10"/>
<comment type="function">
    <text evidence="10">Hydrolyzes the pyrophosphate bond of UDP-2,3-diacylglucosamine to yield 2,3-diacylglucosamine 1-phosphate (lipid X) and UMP by catalyzing the attack of water at the alpha-P atom. Involved in the biosynthesis of lipid A, a phosphorylated glycolipid that anchors the lipopolysaccharide to the outer membrane of the cell.</text>
</comment>
<dbReference type="GO" id="GO:0005737">
    <property type="term" value="C:cytoplasm"/>
    <property type="evidence" value="ECO:0007669"/>
    <property type="project" value="InterPro"/>
</dbReference>
<protein>
    <recommendedName>
        <fullName evidence="10">UDP-2,3-diacylglucosamine hydrolase</fullName>
        <ecNumber evidence="10">3.6.1.54</ecNumber>
    </recommendedName>
    <alternativeName>
        <fullName evidence="10">UDP-2,3-diacylglucosamine diphosphatase</fullName>
    </alternativeName>
</protein>
<comment type="catalytic activity">
    <reaction evidence="10">
        <text>UDP-2-N,3-O-bis[(3R)-3-hydroxytetradecanoyl]-alpha-D-glucosamine + H2O = 2-N,3-O-bis[(3R)-3-hydroxytetradecanoyl]-alpha-D-glucosaminyl 1-phosphate + UMP + 2 H(+)</text>
        <dbReference type="Rhea" id="RHEA:25213"/>
        <dbReference type="ChEBI" id="CHEBI:15377"/>
        <dbReference type="ChEBI" id="CHEBI:15378"/>
        <dbReference type="ChEBI" id="CHEBI:57865"/>
        <dbReference type="ChEBI" id="CHEBI:57957"/>
        <dbReference type="ChEBI" id="CHEBI:78847"/>
        <dbReference type="EC" id="3.6.1.54"/>
    </reaction>
</comment>
<feature type="binding site" evidence="10">
    <location>
        <position position="219"/>
    </location>
    <ligand>
        <name>Mn(2+)</name>
        <dbReference type="ChEBI" id="CHEBI:29035"/>
        <label>1</label>
    </ligand>
</feature>
<dbReference type="Gene3D" id="3.60.21.10">
    <property type="match status" value="1"/>
</dbReference>
<dbReference type="NCBIfam" id="TIGR01854">
    <property type="entry name" value="lipid_A_lpxH"/>
    <property type="match status" value="1"/>
</dbReference>
<feature type="domain" description="Calcineurin-like phosphoesterase" evidence="11">
    <location>
        <begin position="17"/>
        <end position="221"/>
    </location>
</feature>
<proteinExistence type="inferred from homology"/>
<accession>A0A6G8IEG0</accession>
<dbReference type="RefSeq" id="WP_166225127.1">
    <property type="nucleotide sequence ID" value="NZ_CP049989.1"/>
</dbReference>
<feature type="binding site" evidence="10">
    <location>
        <begin position="98"/>
        <end position="99"/>
    </location>
    <ligand>
        <name>substrate</name>
    </ligand>
</feature>
<evidence type="ECO:0000313" key="13">
    <source>
        <dbReference type="Proteomes" id="UP000503162"/>
    </source>
</evidence>
<evidence type="ECO:0000256" key="4">
    <source>
        <dbReference type="ARBA" id="ARBA00022556"/>
    </source>
</evidence>
<evidence type="ECO:0000256" key="5">
    <source>
        <dbReference type="ARBA" id="ARBA00022723"/>
    </source>
</evidence>
<dbReference type="PANTHER" id="PTHR34990:SF1">
    <property type="entry name" value="UDP-2,3-DIACYLGLUCOSAMINE HYDROLASE"/>
    <property type="match status" value="1"/>
</dbReference>
<evidence type="ECO:0000256" key="6">
    <source>
        <dbReference type="ARBA" id="ARBA00022801"/>
    </source>
</evidence>
<feature type="binding site" evidence="10">
    <location>
        <position position="141"/>
    </location>
    <ligand>
        <name>substrate</name>
    </ligand>
</feature>
<feature type="binding site" evidence="10">
    <location>
        <position position="133"/>
    </location>
    <ligand>
        <name>Mn(2+)</name>
        <dbReference type="ChEBI" id="CHEBI:29035"/>
        <label>2</label>
    </ligand>
</feature>
<feature type="binding site" evidence="10">
    <location>
        <position position="183"/>
    </location>
    <ligand>
        <name>substrate</name>
    </ligand>
</feature>
<evidence type="ECO:0000256" key="7">
    <source>
        <dbReference type="ARBA" id="ARBA00023098"/>
    </source>
</evidence>
<keyword evidence="5 10" id="KW-0479">Metal-binding</keyword>
<dbReference type="InterPro" id="IPR004843">
    <property type="entry name" value="Calcineurin-like_PHP"/>
</dbReference>
<keyword evidence="7 10" id="KW-0443">Lipid metabolism</keyword>
<dbReference type="CDD" id="cd07398">
    <property type="entry name" value="MPP_YbbF-LpxH"/>
    <property type="match status" value="1"/>
</dbReference>
<feature type="binding site" evidence="10">
    <location>
        <position position="217"/>
    </location>
    <ligand>
        <name>Mn(2+)</name>
        <dbReference type="ChEBI" id="CHEBI:29035"/>
        <label>2</label>
    </ligand>
</feature>
<dbReference type="InterPro" id="IPR010138">
    <property type="entry name" value="UDP-diacylglucosamine_Hdrlase"/>
</dbReference>
<dbReference type="UniPathway" id="UPA00359">
    <property type="reaction ID" value="UER00480"/>
</dbReference>
<dbReference type="GO" id="GO:0019897">
    <property type="term" value="C:extrinsic component of plasma membrane"/>
    <property type="evidence" value="ECO:0007669"/>
    <property type="project" value="UniProtKB-UniRule"/>
</dbReference>
<evidence type="ECO:0000313" key="12">
    <source>
        <dbReference type="EMBL" id="QIM51435.1"/>
    </source>
</evidence>
<dbReference type="AlphaFoldDB" id="A0A6G8IEG0"/>
<evidence type="ECO:0000256" key="2">
    <source>
        <dbReference type="ARBA" id="ARBA00022516"/>
    </source>
</evidence>
<feature type="binding site" evidence="10">
    <location>
        <position position="179"/>
    </location>
    <ligand>
        <name>substrate</name>
    </ligand>
</feature>
<keyword evidence="9 10" id="KW-0464">Manganese</keyword>
<keyword evidence="2 10" id="KW-0444">Lipid biosynthesis</keyword>
<feature type="binding site" evidence="10">
    <location>
        <position position="98"/>
    </location>
    <ligand>
        <name>Mn(2+)</name>
        <dbReference type="ChEBI" id="CHEBI:29035"/>
        <label>2</label>
    </ligand>
</feature>
<dbReference type="EMBL" id="CP049989">
    <property type="protein sequence ID" value="QIM51435.1"/>
    <property type="molecule type" value="Genomic_DNA"/>
</dbReference>
<organism evidence="12 13">
    <name type="scientific">Hydrogenophaga crocea</name>
    <dbReference type="NCBI Taxonomy" id="2716225"/>
    <lineage>
        <taxon>Bacteria</taxon>
        <taxon>Pseudomonadati</taxon>
        <taxon>Pseudomonadota</taxon>
        <taxon>Betaproteobacteria</taxon>
        <taxon>Burkholderiales</taxon>
        <taxon>Comamonadaceae</taxon>
        <taxon>Hydrogenophaga</taxon>
    </lineage>
</organism>
<feature type="binding site" evidence="10">
    <location>
        <position position="24"/>
    </location>
    <ligand>
        <name>Mn(2+)</name>
        <dbReference type="ChEBI" id="CHEBI:29035"/>
        <label>1</label>
    </ligand>
</feature>
<dbReference type="InterPro" id="IPR029052">
    <property type="entry name" value="Metallo-depent_PP-like"/>
</dbReference>
<dbReference type="SUPFAM" id="SSF56300">
    <property type="entry name" value="Metallo-dependent phosphatases"/>
    <property type="match status" value="1"/>
</dbReference>
<dbReference type="InterPro" id="IPR043461">
    <property type="entry name" value="LpxH-like"/>
</dbReference>
<feature type="binding site" evidence="10">
    <location>
        <position position="54"/>
    </location>
    <ligand>
        <name>Mn(2+)</name>
        <dbReference type="ChEBI" id="CHEBI:29035"/>
        <label>2</label>
    </ligand>
</feature>
<keyword evidence="13" id="KW-1185">Reference proteome</keyword>
<feature type="binding site" evidence="10">
    <location>
        <position position="54"/>
    </location>
    <ligand>
        <name>Mn(2+)</name>
        <dbReference type="ChEBI" id="CHEBI:29035"/>
        <label>1</label>
    </ligand>
</feature>
<comment type="subcellular location">
    <subcellularLocation>
        <location evidence="10">Cell inner membrane</location>
        <topology evidence="10">Peripheral membrane protein</topology>
        <orientation evidence="10">Cytoplasmic side</orientation>
    </subcellularLocation>
</comment>
<dbReference type="GO" id="GO:0030145">
    <property type="term" value="F:manganese ion binding"/>
    <property type="evidence" value="ECO:0007669"/>
    <property type="project" value="UniProtKB-UniRule"/>
</dbReference>
<keyword evidence="8 10" id="KW-0472">Membrane</keyword>
<comment type="cofactor">
    <cofactor evidence="10">
        <name>Mn(2+)</name>
        <dbReference type="ChEBI" id="CHEBI:29035"/>
    </cofactor>
    <text evidence="10">Binds 2 Mn(2+) ions per subunit in a binuclear metal center.</text>
</comment>
<dbReference type="NCBIfam" id="NF003743">
    <property type="entry name" value="PRK05340.1"/>
    <property type="match status" value="1"/>
</dbReference>
<name>A0A6G8IEG0_9BURK</name>
<comment type="pathway">
    <text evidence="10">Glycolipid biosynthesis; lipid IV(A) biosynthesis; lipid IV(A) from (3R)-3-hydroxytetradecanoyl-[acyl-carrier-protein] and UDP-N-acetyl-alpha-D-glucosamine: step 4/6.</text>
</comment>
<dbReference type="Pfam" id="PF00149">
    <property type="entry name" value="Metallophos"/>
    <property type="match status" value="1"/>
</dbReference>
<dbReference type="KEGG" id="hcz:G9Q37_04435"/>
<evidence type="ECO:0000256" key="1">
    <source>
        <dbReference type="ARBA" id="ARBA00022475"/>
    </source>
</evidence>
<comment type="similarity">
    <text evidence="10">Belongs to the LpxH family.</text>
</comment>
<keyword evidence="1 10" id="KW-1003">Cell membrane</keyword>
<dbReference type="Proteomes" id="UP000503162">
    <property type="component" value="Chromosome"/>
</dbReference>
<feature type="binding site" evidence="10">
    <location>
        <position position="22"/>
    </location>
    <ligand>
        <name>Mn(2+)</name>
        <dbReference type="ChEBI" id="CHEBI:29035"/>
        <label>1</label>
    </ligand>
</feature>
<dbReference type="GO" id="GO:0009245">
    <property type="term" value="P:lipid A biosynthetic process"/>
    <property type="evidence" value="ECO:0007669"/>
    <property type="project" value="UniProtKB-UniRule"/>
</dbReference>
<reference evidence="12 13" key="1">
    <citation type="submission" date="2020-03" db="EMBL/GenBank/DDBJ databases">
        <title>Hydrogenophaga sp. nov. isolated from cyanobacterial mat.</title>
        <authorList>
            <person name="Thorat V."/>
            <person name="Kirdat K."/>
            <person name="Tiwarekar B."/>
            <person name="Costa E.D."/>
            <person name="Yadav A."/>
        </authorList>
    </citation>
    <scope>NUCLEOTIDE SEQUENCE [LARGE SCALE GENOMIC DNA]</scope>
    <source>
        <strain evidence="12 13">BA0156</strain>
    </source>
</reference>
<sequence>MGERTDELVAPSTWRTVDLISDLHLQASEPATQRAWLAYLDAAPAPDALFILGDLFEVWVGDDVLDHADTPERAFVRDCVAALHRFSKRAALFFMAGNRDFLLGTQALAASGMRGLADPTVLAFGGQRWLLSHGDALCLADTDYLAFRAQVRGEAWQTAFLARPLAARETIAADLRARSEARKRELGHDPGLWADVDAAAARQALRAANAGTLIHGHTHRPAEHALGDGLRRLVLSDWDLQASPPRAEVLRLTAAGARRVAL</sequence>
<dbReference type="PANTHER" id="PTHR34990">
    <property type="entry name" value="UDP-2,3-DIACYLGLUCOSAMINE HYDROLASE-RELATED"/>
    <property type="match status" value="1"/>
</dbReference>
<dbReference type="GO" id="GO:0008758">
    <property type="term" value="F:UDP-2,3-diacylglucosamine hydrolase activity"/>
    <property type="evidence" value="ECO:0007669"/>
    <property type="project" value="UniProtKB-UniRule"/>
</dbReference>
<evidence type="ECO:0000256" key="3">
    <source>
        <dbReference type="ARBA" id="ARBA00022519"/>
    </source>
</evidence>
<evidence type="ECO:0000259" key="11">
    <source>
        <dbReference type="Pfam" id="PF00149"/>
    </source>
</evidence>
<keyword evidence="6 10" id="KW-0378">Hydrolase</keyword>
<gene>
    <name evidence="10" type="primary">lpxH</name>
    <name evidence="12" type="ORF">G9Q37_04435</name>
</gene>
<comment type="caution">
    <text evidence="10">Lacks conserved residue(s) required for the propagation of feature annotation.</text>
</comment>
<keyword evidence="3 10" id="KW-0997">Cell inner membrane</keyword>
<evidence type="ECO:0000256" key="10">
    <source>
        <dbReference type="HAMAP-Rule" id="MF_00575"/>
    </source>
</evidence>